<dbReference type="InterPro" id="IPR036236">
    <property type="entry name" value="Znf_C2H2_sf"/>
</dbReference>
<dbReference type="GO" id="GO:0042802">
    <property type="term" value="F:identical protein binding"/>
    <property type="evidence" value="ECO:0007669"/>
    <property type="project" value="UniProtKB-ARBA"/>
</dbReference>
<evidence type="ECO:0000313" key="14">
    <source>
        <dbReference type="EMBL" id="KAK6173586.1"/>
    </source>
</evidence>
<keyword evidence="6" id="KW-0862">Zinc</keyword>
<evidence type="ECO:0000256" key="7">
    <source>
        <dbReference type="ARBA" id="ARBA00023015"/>
    </source>
</evidence>
<keyword evidence="9" id="KW-0804">Transcription</keyword>
<keyword evidence="15" id="KW-1185">Reference proteome</keyword>
<evidence type="ECO:0000256" key="4">
    <source>
        <dbReference type="ARBA" id="ARBA00022737"/>
    </source>
</evidence>
<dbReference type="GO" id="GO:0003677">
    <property type="term" value="F:DNA binding"/>
    <property type="evidence" value="ECO:0007669"/>
    <property type="project" value="UniProtKB-KW"/>
</dbReference>
<proteinExistence type="inferred from homology"/>
<comment type="subcellular location">
    <subcellularLocation>
        <location evidence="1">Nucleus</location>
    </subcellularLocation>
</comment>
<feature type="domain" description="C2H2-type" evidence="13">
    <location>
        <begin position="72"/>
        <end position="99"/>
    </location>
</feature>
<feature type="domain" description="C2H2-type" evidence="13">
    <location>
        <begin position="100"/>
        <end position="127"/>
    </location>
</feature>
<name>A0AAN8JCT9_PATCE</name>
<keyword evidence="10" id="KW-0539">Nucleus</keyword>
<keyword evidence="3" id="KW-0479">Metal-binding</keyword>
<comment type="caution">
    <text evidence="14">The sequence shown here is derived from an EMBL/GenBank/DDBJ whole genome shotgun (WGS) entry which is preliminary data.</text>
</comment>
<evidence type="ECO:0000256" key="5">
    <source>
        <dbReference type="ARBA" id="ARBA00022771"/>
    </source>
</evidence>
<sequence length="175" mass="19862">MDTGKGYTFYKSAAVGSDGQGPKKRKVYRSKHNKDGLQEEERERRCPICGKEFATNKKLASHIEITHEERKFKCETCGKLFQTAGNLKKHYLVHSGERPYYCEICGRSFTQSGNLNNHIKGHLMDKKPDLATLSNPSDLNVVRPKQIHMTEPCQVTCQATGEKKTGSLHLVYKFI</sequence>
<dbReference type="PANTHER" id="PTHR24394:SF44">
    <property type="entry name" value="ZINC FINGER PROTEIN 271-LIKE"/>
    <property type="match status" value="1"/>
</dbReference>
<evidence type="ECO:0000256" key="11">
    <source>
        <dbReference type="PROSITE-ProRule" id="PRU00042"/>
    </source>
</evidence>
<reference evidence="14 15" key="1">
    <citation type="submission" date="2024-01" db="EMBL/GenBank/DDBJ databases">
        <title>The genome of the rayed Mediterranean limpet Patella caerulea (Linnaeus, 1758).</title>
        <authorList>
            <person name="Anh-Thu Weber A."/>
            <person name="Halstead-Nussloch G."/>
        </authorList>
    </citation>
    <scope>NUCLEOTIDE SEQUENCE [LARGE SCALE GENOMIC DNA]</scope>
    <source>
        <strain evidence="14">AATW-2023a</strain>
        <tissue evidence="14">Whole specimen</tissue>
    </source>
</reference>
<dbReference type="PANTHER" id="PTHR24394">
    <property type="entry name" value="ZINC FINGER PROTEIN"/>
    <property type="match status" value="1"/>
</dbReference>
<dbReference type="SUPFAM" id="SSF57667">
    <property type="entry name" value="beta-beta-alpha zinc fingers"/>
    <property type="match status" value="2"/>
</dbReference>
<dbReference type="PROSITE" id="PS50157">
    <property type="entry name" value="ZINC_FINGER_C2H2_2"/>
    <property type="match status" value="3"/>
</dbReference>
<evidence type="ECO:0000259" key="13">
    <source>
        <dbReference type="PROSITE" id="PS50157"/>
    </source>
</evidence>
<dbReference type="GO" id="GO:0008270">
    <property type="term" value="F:zinc ion binding"/>
    <property type="evidence" value="ECO:0007669"/>
    <property type="project" value="UniProtKB-KW"/>
</dbReference>
<keyword evidence="8" id="KW-0238">DNA-binding</keyword>
<evidence type="ECO:0000256" key="1">
    <source>
        <dbReference type="ARBA" id="ARBA00004123"/>
    </source>
</evidence>
<accession>A0AAN8JCT9</accession>
<dbReference type="EMBL" id="JAZGQO010000011">
    <property type="protein sequence ID" value="KAK6173586.1"/>
    <property type="molecule type" value="Genomic_DNA"/>
</dbReference>
<dbReference type="Pfam" id="PF00096">
    <property type="entry name" value="zf-C2H2"/>
    <property type="match status" value="3"/>
</dbReference>
<evidence type="ECO:0000256" key="10">
    <source>
        <dbReference type="ARBA" id="ARBA00023242"/>
    </source>
</evidence>
<feature type="region of interest" description="Disordered" evidence="12">
    <location>
        <begin position="16"/>
        <end position="41"/>
    </location>
</feature>
<evidence type="ECO:0000256" key="2">
    <source>
        <dbReference type="ARBA" id="ARBA00006991"/>
    </source>
</evidence>
<comment type="similarity">
    <text evidence="2">Belongs to the krueppel C2H2-type zinc-finger protein family.</text>
</comment>
<dbReference type="Gene3D" id="3.30.160.60">
    <property type="entry name" value="Classic Zinc Finger"/>
    <property type="match status" value="3"/>
</dbReference>
<dbReference type="FunFam" id="3.30.160.60:FF:000744">
    <property type="entry name" value="zinc finger E-box-binding homeobox 1"/>
    <property type="match status" value="1"/>
</dbReference>
<gene>
    <name evidence="14" type="ORF">SNE40_017008</name>
</gene>
<dbReference type="InterPro" id="IPR013087">
    <property type="entry name" value="Znf_C2H2_type"/>
</dbReference>
<dbReference type="GO" id="GO:0005634">
    <property type="term" value="C:nucleus"/>
    <property type="evidence" value="ECO:0007669"/>
    <property type="project" value="UniProtKB-SubCell"/>
</dbReference>
<keyword evidence="4" id="KW-0677">Repeat</keyword>
<dbReference type="PROSITE" id="PS00028">
    <property type="entry name" value="ZINC_FINGER_C2H2_1"/>
    <property type="match status" value="3"/>
</dbReference>
<evidence type="ECO:0000256" key="9">
    <source>
        <dbReference type="ARBA" id="ARBA00023163"/>
    </source>
</evidence>
<dbReference type="SMART" id="SM00355">
    <property type="entry name" value="ZnF_C2H2"/>
    <property type="match status" value="3"/>
</dbReference>
<dbReference type="FunFam" id="3.30.160.60:FF:000508">
    <property type="entry name" value="Myeloid zinc finger 1"/>
    <property type="match status" value="1"/>
</dbReference>
<keyword evidence="5 11" id="KW-0863">Zinc-finger</keyword>
<protein>
    <recommendedName>
        <fullName evidence="13">C2H2-type domain-containing protein</fullName>
    </recommendedName>
</protein>
<keyword evidence="7" id="KW-0805">Transcription regulation</keyword>
<evidence type="ECO:0000256" key="6">
    <source>
        <dbReference type="ARBA" id="ARBA00022833"/>
    </source>
</evidence>
<evidence type="ECO:0000256" key="3">
    <source>
        <dbReference type="ARBA" id="ARBA00022723"/>
    </source>
</evidence>
<dbReference type="Proteomes" id="UP001347796">
    <property type="component" value="Unassembled WGS sequence"/>
</dbReference>
<dbReference type="AlphaFoldDB" id="A0AAN8JCT9"/>
<feature type="domain" description="C2H2-type" evidence="13">
    <location>
        <begin position="44"/>
        <end position="72"/>
    </location>
</feature>
<evidence type="ECO:0000256" key="8">
    <source>
        <dbReference type="ARBA" id="ARBA00023125"/>
    </source>
</evidence>
<organism evidence="14 15">
    <name type="scientific">Patella caerulea</name>
    <name type="common">Rayed Mediterranean limpet</name>
    <dbReference type="NCBI Taxonomy" id="87958"/>
    <lineage>
        <taxon>Eukaryota</taxon>
        <taxon>Metazoa</taxon>
        <taxon>Spiralia</taxon>
        <taxon>Lophotrochozoa</taxon>
        <taxon>Mollusca</taxon>
        <taxon>Gastropoda</taxon>
        <taxon>Patellogastropoda</taxon>
        <taxon>Patelloidea</taxon>
        <taxon>Patellidae</taxon>
        <taxon>Patella</taxon>
    </lineage>
</organism>
<evidence type="ECO:0000256" key="12">
    <source>
        <dbReference type="SAM" id="MobiDB-lite"/>
    </source>
</evidence>
<dbReference type="GO" id="GO:0000981">
    <property type="term" value="F:DNA-binding transcription factor activity, RNA polymerase II-specific"/>
    <property type="evidence" value="ECO:0007669"/>
    <property type="project" value="TreeGrafter"/>
</dbReference>
<feature type="compositionally biased region" description="Basic residues" evidence="12">
    <location>
        <begin position="22"/>
        <end position="32"/>
    </location>
</feature>
<evidence type="ECO:0000313" key="15">
    <source>
        <dbReference type="Proteomes" id="UP001347796"/>
    </source>
</evidence>